<dbReference type="Gene3D" id="1.10.10.10">
    <property type="entry name" value="Winged helix-like DNA-binding domain superfamily/Winged helix DNA-binding domain"/>
    <property type="match status" value="1"/>
</dbReference>
<keyword evidence="3" id="KW-0731">Sigma factor</keyword>
<proteinExistence type="inferred from homology"/>
<dbReference type="GO" id="GO:0016987">
    <property type="term" value="F:sigma factor activity"/>
    <property type="evidence" value="ECO:0007669"/>
    <property type="project" value="UniProtKB-KW"/>
</dbReference>
<dbReference type="Gene3D" id="1.10.1740.10">
    <property type="match status" value="1"/>
</dbReference>
<dbReference type="SUPFAM" id="SSF88946">
    <property type="entry name" value="Sigma2 domain of RNA polymerase sigma factors"/>
    <property type="match status" value="1"/>
</dbReference>
<evidence type="ECO:0000256" key="2">
    <source>
        <dbReference type="ARBA" id="ARBA00023015"/>
    </source>
</evidence>
<dbReference type="InterPro" id="IPR013324">
    <property type="entry name" value="RNA_pol_sigma_r3/r4-like"/>
</dbReference>
<gene>
    <name evidence="6" type="ORF">HELGO_WM18258</name>
</gene>
<organism evidence="6">
    <name type="scientific">uncultured Thiotrichaceae bacterium</name>
    <dbReference type="NCBI Taxonomy" id="298394"/>
    <lineage>
        <taxon>Bacteria</taxon>
        <taxon>Pseudomonadati</taxon>
        <taxon>Pseudomonadota</taxon>
        <taxon>Gammaproteobacteria</taxon>
        <taxon>Thiotrichales</taxon>
        <taxon>Thiotrichaceae</taxon>
        <taxon>environmental samples</taxon>
    </lineage>
</organism>
<dbReference type="NCBIfam" id="TIGR02937">
    <property type="entry name" value="sigma70-ECF"/>
    <property type="match status" value="1"/>
</dbReference>
<accession>A0A6S6T993</accession>
<evidence type="ECO:0000256" key="1">
    <source>
        <dbReference type="ARBA" id="ARBA00010641"/>
    </source>
</evidence>
<dbReference type="SUPFAM" id="SSF88659">
    <property type="entry name" value="Sigma3 and sigma4 domains of RNA polymerase sigma factors"/>
    <property type="match status" value="1"/>
</dbReference>
<protein>
    <submittedName>
        <fullName evidence="6">RNA polymerase sigma factor</fullName>
    </submittedName>
</protein>
<dbReference type="PANTHER" id="PTHR43133:SF64">
    <property type="entry name" value="ECF SIGMA FACTOR"/>
    <property type="match status" value="1"/>
</dbReference>
<evidence type="ECO:0000313" key="6">
    <source>
        <dbReference type="EMBL" id="CAA6815594.1"/>
    </source>
</evidence>
<dbReference type="PANTHER" id="PTHR43133">
    <property type="entry name" value="RNA POLYMERASE ECF-TYPE SIGMA FACTO"/>
    <property type="match status" value="1"/>
</dbReference>
<evidence type="ECO:0000259" key="5">
    <source>
        <dbReference type="Pfam" id="PF08281"/>
    </source>
</evidence>
<dbReference type="InterPro" id="IPR039425">
    <property type="entry name" value="RNA_pol_sigma-70-like"/>
</dbReference>
<name>A0A6S6T993_9GAMM</name>
<dbReference type="InterPro" id="IPR013325">
    <property type="entry name" value="RNA_pol_sigma_r2"/>
</dbReference>
<dbReference type="GO" id="GO:0006352">
    <property type="term" value="P:DNA-templated transcription initiation"/>
    <property type="evidence" value="ECO:0007669"/>
    <property type="project" value="InterPro"/>
</dbReference>
<dbReference type="CDD" id="cd06171">
    <property type="entry name" value="Sigma70_r4"/>
    <property type="match status" value="1"/>
</dbReference>
<keyword evidence="2" id="KW-0805">Transcription regulation</keyword>
<reference evidence="6" key="1">
    <citation type="submission" date="2020-01" db="EMBL/GenBank/DDBJ databases">
        <authorList>
            <person name="Meier V. D."/>
            <person name="Meier V D."/>
        </authorList>
    </citation>
    <scope>NUCLEOTIDE SEQUENCE</scope>
    <source>
        <strain evidence="6">HLG_WM_MAG_08</strain>
    </source>
</reference>
<dbReference type="NCBIfam" id="NF006550">
    <property type="entry name" value="PRK09047.1"/>
    <property type="match status" value="1"/>
</dbReference>
<dbReference type="AlphaFoldDB" id="A0A6S6T993"/>
<feature type="domain" description="RNA polymerase sigma factor 70 region 4 type 2" evidence="5">
    <location>
        <begin position="115"/>
        <end position="160"/>
    </location>
</feature>
<evidence type="ECO:0000256" key="3">
    <source>
        <dbReference type="ARBA" id="ARBA00023082"/>
    </source>
</evidence>
<keyword evidence="4" id="KW-0804">Transcription</keyword>
<dbReference type="InterPro" id="IPR036388">
    <property type="entry name" value="WH-like_DNA-bd_sf"/>
</dbReference>
<sequence>MDHFLKRVERRAFVTARIATKDGEEALDIVQDAMLKLVQKYGDRPESEWGALFNSILHSKIHDWYRRSTVRNRWRVFFGLNSDGRTDSPDERVPQTQFPEPDHQMSSDLLGEHLNDLIAQLPLRQQQALILRAWEGYNIAQTAKIMKCSEGSVKTHYSRAIHVLREKLGGYDV</sequence>
<dbReference type="Pfam" id="PF08281">
    <property type="entry name" value="Sigma70_r4_2"/>
    <property type="match status" value="1"/>
</dbReference>
<evidence type="ECO:0000256" key="4">
    <source>
        <dbReference type="ARBA" id="ARBA00023163"/>
    </source>
</evidence>
<dbReference type="EMBL" id="CACVAV010000252">
    <property type="protein sequence ID" value="CAA6815594.1"/>
    <property type="molecule type" value="Genomic_DNA"/>
</dbReference>
<dbReference type="GO" id="GO:0003677">
    <property type="term" value="F:DNA binding"/>
    <property type="evidence" value="ECO:0007669"/>
    <property type="project" value="InterPro"/>
</dbReference>
<comment type="similarity">
    <text evidence="1">Belongs to the sigma-70 factor family. ECF subfamily.</text>
</comment>
<dbReference type="InterPro" id="IPR013249">
    <property type="entry name" value="RNA_pol_sigma70_r4_t2"/>
</dbReference>
<dbReference type="InterPro" id="IPR014284">
    <property type="entry name" value="RNA_pol_sigma-70_dom"/>
</dbReference>